<accession>Q6MGQ8</accession>
<keyword evidence="7" id="KW-0472">Membrane</keyword>
<name>Q6MGQ8_BDEBA</name>
<evidence type="ECO:0000256" key="1">
    <source>
        <dbReference type="ARBA" id="ARBA00004167"/>
    </source>
</evidence>
<dbReference type="Pfam" id="PF02416">
    <property type="entry name" value="TatA_B_E"/>
    <property type="match status" value="1"/>
</dbReference>
<evidence type="ECO:0000313" key="9">
    <source>
        <dbReference type="EMBL" id="CAE81221.1"/>
    </source>
</evidence>
<dbReference type="InterPro" id="IPR003369">
    <property type="entry name" value="TatA/B/E"/>
</dbReference>
<dbReference type="Proteomes" id="UP000008080">
    <property type="component" value="Chromosome"/>
</dbReference>
<dbReference type="GeneID" id="93014632"/>
<feature type="compositionally biased region" description="Basic and acidic residues" evidence="8">
    <location>
        <begin position="108"/>
        <end position="118"/>
    </location>
</feature>
<dbReference type="TCDB" id="2.A.64.1.3">
    <property type="family name" value="the twin arginine targeting (tat) family"/>
</dbReference>
<evidence type="ECO:0000313" key="10">
    <source>
        <dbReference type="Proteomes" id="UP000008080"/>
    </source>
</evidence>
<gene>
    <name evidence="9" type="primary">tatB</name>
    <name evidence="9" type="ordered locus">Bd3866</name>
</gene>
<feature type="region of interest" description="Disordered" evidence="8">
    <location>
        <begin position="71"/>
        <end position="118"/>
    </location>
</feature>
<dbReference type="RefSeq" id="WP_011166164.1">
    <property type="nucleotide sequence ID" value="NC_005363.1"/>
</dbReference>
<feature type="compositionally biased region" description="Low complexity" evidence="8">
    <location>
        <begin position="72"/>
        <end position="86"/>
    </location>
</feature>
<evidence type="ECO:0000256" key="7">
    <source>
        <dbReference type="ARBA" id="ARBA00023136"/>
    </source>
</evidence>
<dbReference type="KEGG" id="bba:Bd3866"/>
<evidence type="ECO:0000256" key="4">
    <source>
        <dbReference type="ARBA" id="ARBA00022927"/>
    </source>
</evidence>
<keyword evidence="10" id="KW-1185">Reference proteome</keyword>
<evidence type="ECO:0000256" key="8">
    <source>
        <dbReference type="SAM" id="MobiDB-lite"/>
    </source>
</evidence>
<sequence>MFGLGMSEIIFLAVLALIVIGPKELPELARTLGRFLNELKRSTDSMGDELKQQMRLDKLDKLDRLNMDTIRNPQQQAHQNEAEQAPLAASTEAAPIVEEQLEFPQATTDEKSEEQKPS</sequence>
<dbReference type="PANTHER" id="PTHR33162">
    <property type="entry name" value="SEC-INDEPENDENT PROTEIN TRANSLOCASE PROTEIN TATA, CHLOROPLASTIC"/>
    <property type="match status" value="1"/>
</dbReference>
<keyword evidence="5" id="KW-1133">Transmembrane helix</keyword>
<evidence type="ECO:0000256" key="2">
    <source>
        <dbReference type="ARBA" id="ARBA00022448"/>
    </source>
</evidence>
<evidence type="ECO:0000256" key="3">
    <source>
        <dbReference type="ARBA" id="ARBA00022692"/>
    </source>
</evidence>
<dbReference type="STRING" id="264462.Bd3866"/>
<evidence type="ECO:0000256" key="6">
    <source>
        <dbReference type="ARBA" id="ARBA00023010"/>
    </source>
</evidence>
<dbReference type="Gene3D" id="1.20.5.3310">
    <property type="match status" value="1"/>
</dbReference>
<comment type="subcellular location">
    <subcellularLocation>
        <location evidence="1">Membrane</location>
        <topology evidence="1">Single-pass membrane protein</topology>
    </subcellularLocation>
</comment>
<keyword evidence="6" id="KW-0811">Translocation</keyword>
<keyword evidence="4" id="KW-0653">Protein transport</keyword>
<keyword evidence="2" id="KW-0813">Transport</keyword>
<evidence type="ECO:0000256" key="5">
    <source>
        <dbReference type="ARBA" id="ARBA00022989"/>
    </source>
</evidence>
<protein>
    <submittedName>
        <fullName evidence="9">Putative sec-independent protein translocase protein</fullName>
    </submittedName>
</protein>
<proteinExistence type="predicted"/>
<dbReference type="PANTHER" id="PTHR33162:SF1">
    <property type="entry name" value="SEC-INDEPENDENT PROTEIN TRANSLOCASE PROTEIN TATA, CHLOROPLASTIC"/>
    <property type="match status" value="1"/>
</dbReference>
<dbReference type="eggNOG" id="COG1826">
    <property type="taxonomic scope" value="Bacteria"/>
</dbReference>
<dbReference type="EMBL" id="BX842656">
    <property type="protein sequence ID" value="CAE81221.1"/>
    <property type="molecule type" value="Genomic_DNA"/>
</dbReference>
<dbReference type="GO" id="GO:0016020">
    <property type="term" value="C:membrane"/>
    <property type="evidence" value="ECO:0007669"/>
    <property type="project" value="UniProtKB-SubCell"/>
</dbReference>
<reference evidence="9 10" key="1">
    <citation type="journal article" date="2004" name="Science">
        <title>A predator unmasked: life cycle of Bdellovibrio bacteriovorus from a genomic perspective.</title>
        <authorList>
            <person name="Rendulic S."/>
            <person name="Jagtap P."/>
            <person name="Rosinus A."/>
            <person name="Eppinger M."/>
            <person name="Baar C."/>
            <person name="Lanz C."/>
            <person name="Keller H."/>
            <person name="Lambert C."/>
            <person name="Evans K.J."/>
            <person name="Goesmann A."/>
            <person name="Meyer F."/>
            <person name="Sockett R.E."/>
            <person name="Schuster S.C."/>
        </authorList>
    </citation>
    <scope>NUCLEOTIDE SEQUENCE [LARGE SCALE GENOMIC DNA]</scope>
    <source>
        <strain evidence="10">ATCC 15356 / DSM 50701 / NCIMB 9529 / HD100</strain>
    </source>
</reference>
<dbReference type="GO" id="GO:0015031">
    <property type="term" value="P:protein transport"/>
    <property type="evidence" value="ECO:0007669"/>
    <property type="project" value="UniProtKB-KW"/>
</dbReference>
<dbReference type="HOGENOM" id="CLU_086034_1_5_7"/>
<organism evidence="9 10">
    <name type="scientific">Bdellovibrio bacteriovorus (strain ATCC 15356 / DSM 50701 / NCIMB 9529 / HD100)</name>
    <dbReference type="NCBI Taxonomy" id="264462"/>
    <lineage>
        <taxon>Bacteria</taxon>
        <taxon>Pseudomonadati</taxon>
        <taxon>Bdellovibrionota</taxon>
        <taxon>Bdellovibrionia</taxon>
        <taxon>Bdellovibrionales</taxon>
        <taxon>Pseudobdellovibrionaceae</taxon>
        <taxon>Bdellovibrio</taxon>
    </lineage>
</organism>
<dbReference type="PRINTS" id="PR01506">
    <property type="entry name" value="TATBPROTEIN"/>
</dbReference>
<keyword evidence="3" id="KW-0812">Transmembrane</keyword>
<dbReference type="AlphaFoldDB" id="Q6MGQ8"/>